<dbReference type="PANTHER" id="PTHR32141:SF181">
    <property type="entry name" value="F-BOX DOMAIN-CONTAINING PROTEIN"/>
    <property type="match status" value="1"/>
</dbReference>
<evidence type="ECO:0000313" key="3">
    <source>
        <dbReference type="EMBL" id="CAL5047701.1"/>
    </source>
</evidence>
<reference evidence="3" key="1">
    <citation type="submission" date="2024-10" db="EMBL/GenBank/DDBJ databases">
        <authorList>
            <person name="Ryan C."/>
        </authorList>
    </citation>
    <scope>NUCLEOTIDE SEQUENCE [LARGE SCALE GENOMIC DNA]</scope>
</reference>
<keyword evidence="4" id="KW-1185">Reference proteome</keyword>
<dbReference type="PANTHER" id="PTHR32141">
    <property type="match status" value="1"/>
</dbReference>
<feature type="compositionally biased region" description="Basic residues" evidence="1">
    <location>
        <begin position="1"/>
        <end position="10"/>
    </location>
</feature>
<feature type="region of interest" description="Disordered" evidence="1">
    <location>
        <begin position="1"/>
        <end position="20"/>
    </location>
</feature>
<organism evidence="3 4">
    <name type="scientific">Urochloa decumbens</name>
    <dbReference type="NCBI Taxonomy" id="240449"/>
    <lineage>
        <taxon>Eukaryota</taxon>
        <taxon>Viridiplantae</taxon>
        <taxon>Streptophyta</taxon>
        <taxon>Embryophyta</taxon>
        <taxon>Tracheophyta</taxon>
        <taxon>Spermatophyta</taxon>
        <taxon>Magnoliopsida</taxon>
        <taxon>Liliopsida</taxon>
        <taxon>Poales</taxon>
        <taxon>Poaceae</taxon>
        <taxon>PACMAD clade</taxon>
        <taxon>Panicoideae</taxon>
        <taxon>Panicodae</taxon>
        <taxon>Paniceae</taxon>
        <taxon>Melinidinae</taxon>
        <taxon>Urochloa</taxon>
    </lineage>
</organism>
<dbReference type="InterPro" id="IPR006566">
    <property type="entry name" value="FBD"/>
</dbReference>
<feature type="domain" description="F-box" evidence="2">
    <location>
        <begin position="93"/>
        <end position="129"/>
    </location>
</feature>
<dbReference type="InterPro" id="IPR055411">
    <property type="entry name" value="LRR_FXL15/At3g58940/PEG3-like"/>
</dbReference>
<dbReference type="Pfam" id="PF08387">
    <property type="entry name" value="FBD"/>
    <property type="match status" value="1"/>
</dbReference>
<evidence type="ECO:0000256" key="1">
    <source>
        <dbReference type="SAM" id="MobiDB-lite"/>
    </source>
</evidence>
<dbReference type="SUPFAM" id="SSF81383">
    <property type="entry name" value="F-box domain"/>
    <property type="match status" value="1"/>
</dbReference>
<dbReference type="Proteomes" id="UP001497457">
    <property type="component" value="Chromosome 35b"/>
</dbReference>
<dbReference type="InterPro" id="IPR036047">
    <property type="entry name" value="F-box-like_dom_sf"/>
</dbReference>
<dbReference type="Pfam" id="PF24758">
    <property type="entry name" value="LRR_At5g56370"/>
    <property type="match status" value="1"/>
</dbReference>
<dbReference type="AlphaFoldDB" id="A0ABC9DZU8"/>
<dbReference type="CDD" id="cd22160">
    <property type="entry name" value="F-box_AtFBL13-like"/>
    <property type="match status" value="1"/>
</dbReference>
<dbReference type="Pfam" id="PF00646">
    <property type="entry name" value="F-box"/>
    <property type="match status" value="1"/>
</dbReference>
<sequence length="566" mass="62159">MASRRTKPSRRPTGSPAATMDQQFLMGVDLGEMRADPQLRAIMQQLGVDYTELAGLGIGVVLQYLYDATPPPPVSRSIHLASTAAFAPAGDGVDRISRLPDEVLKNVVSRLPAKDAARTAVLASRWRGLWRRAPLAVVDAHILPDGMAAVRMAPGGDDPSSMLVAATASRVLAAHPGPFRCAHLTMSHMASRQGEAAHWLKLLADKGVQELAFINRPWPLDLPLPAEFFGCAASLTRLHLGVWRFPSTASLPRSVRFAHLKELVLSLIVMGDRDLQFLVDRSPVLEILTIITSQTPVRLRLISRTLRCVQLGICALAELTVVDAPRLERLLLLMMNPFQCSRIKIGHAPNLRMLGHWQPADHELEIGNTVIKVGTRVSPSTIVPSIKILALEVQFEVCNDVKKLPCFLKCFPNVEILHVFSKNADKSTGKLNLKFWQEAGHVECVQSHVKRFVFEQFRGKRSELSLLKFIAETAQVLEKMVVVVTCRSFSSVDDVKANLKPLTSAKWANGDCKLSVFMSPVSEGGSPGWNFQIGSDFSRSDPFGLMADVAEHRGSAIELHHSSCTP</sequence>
<protein>
    <recommendedName>
        <fullName evidence="2">F-box domain-containing protein</fullName>
    </recommendedName>
</protein>
<evidence type="ECO:0000313" key="4">
    <source>
        <dbReference type="Proteomes" id="UP001497457"/>
    </source>
</evidence>
<evidence type="ECO:0000259" key="2">
    <source>
        <dbReference type="PROSITE" id="PS50181"/>
    </source>
</evidence>
<dbReference type="InterPro" id="IPR053781">
    <property type="entry name" value="F-box_AtFBL13-like"/>
</dbReference>
<dbReference type="PROSITE" id="PS50181">
    <property type="entry name" value="FBOX"/>
    <property type="match status" value="1"/>
</dbReference>
<dbReference type="InterPro" id="IPR055302">
    <property type="entry name" value="F-box_dom-containing"/>
</dbReference>
<name>A0ABC9DZU8_9POAL</name>
<dbReference type="EMBL" id="OZ075145">
    <property type="protein sequence ID" value="CAL5047701.1"/>
    <property type="molecule type" value="Genomic_DNA"/>
</dbReference>
<dbReference type="InterPro" id="IPR001810">
    <property type="entry name" value="F-box_dom"/>
</dbReference>
<accession>A0ABC9DZU8</accession>
<proteinExistence type="predicted"/>
<gene>
    <name evidence="3" type="ORF">URODEC1_LOCUS90061</name>
</gene>